<dbReference type="InterPro" id="IPR046670">
    <property type="entry name" value="DUF6540"/>
</dbReference>
<evidence type="ECO:0000313" key="2">
    <source>
        <dbReference type="Proteomes" id="UP000053424"/>
    </source>
</evidence>
<gene>
    <name evidence="1" type="ORF">M413DRAFT_439923</name>
</gene>
<evidence type="ECO:0000313" key="1">
    <source>
        <dbReference type="EMBL" id="KIM48204.1"/>
    </source>
</evidence>
<dbReference type="Pfam" id="PF20174">
    <property type="entry name" value="DUF6540"/>
    <property type="match status" value="1"/>
</dbReference>
<reference evidence="1 2" key="1">
    <citation type="submission" date="2014-04" db="EMBL/GenBank/DDBJ databases">
        <authorList>
            <consortium name="DOE Joint Genome Institute"/>
            <person name="Kuo A."/>
            <person name="Gay G."/>
            <person name="Dore J."/>
            <person name="Kohler A."/>
            <person name="Nagy L.G."/>
            <person name="Floudas D."/>
            <person name="Copeland A."/>
            <person name="Barry K.W."/>
            <person name="Cichocki N."/>
            <person name="Veneault-Fourrey C."/>
            <person name="LaButti K."/>
            <person name="Lindquist E.A."/>
            <person name="Lipzen A."/>
            <person name="Lundell T."/>
            <person name="Morin E."/>
            <person name="Murat C."/>
            <person name="Sun H."/>
            <person name="Tunlid A."/>
            <person name="Henrissat B."/>
            <person name="Grigoriev I.V."/>
            <person name="Hibbett D.S."/>
            <person name="Martin F."/>
            <person name="Nordberg H.P."/>
            <person name="Cantor M.N."/>
            <person name="Hua S.X."/>
        </authorList>
    </citation>
    <scope>NUCLEOTIDE SEQUENCE [LARGE SCALE GENOMIC DNA]</scope>
    <source>
        <strain evidence="2">h7</strain>
    </source>
</reference>
<reference evidence="2" key="2">
    <citation type="submission" date="2015-01" db="EMBL/GenBank/DDBJ databases">
        <title>Evolutionary Origins and Diversification of the Mycorrhizal Mutualists.</title>
        <authorList>
            <consortium name="DOE Joint Genome Institute"/>
            <consortium name="Mycorrhizal Genomics Consortium"/>
            <person name="Kohler A."/>
            <person name="Kuo A."/>
            <person name="Nagy L.G."/>
            <person name="Floudas D."/>
            <person name="Copeland A."/>
            <person name="Barry K.W."/>
            <person name="Cichocki N."/>
            <person name="Veneault-Fourrey C."/>
            <person name="LaButti K."/>
            <person name="Lindquist E.A."/>
            <person name="Lipzen A."/>
            <person name="Lundell T."/>
            <person name="Morin E."/>
            <person name="Murat C."/>
            <person name="Riley R."/>
            <person name="Ohm R."/>
            <person name="Sun H."/>
            <person name="Tunlid A."/>
            <person name="Henrissat B."/>
            <person name="Grigoriev I.V."/>
            <person name="Hibbett D.S."/>
            <person name="Martin F."/>
        </authorList>
    </citation>
    <scope>NUCLEOTIDE SEQUENCE [LARGE SCALE GENOMIC DNA]</scope>
    <source>
        <strain evidence="2">h7</strain>
    </source>
</reference>
<proteinExistence type="predicted"/>
<dbReference type="Proteomes" id="UP000053424">
    <property type="component" value="Unassembled WGS sequence"/>
</dbReference>
<dbReference type="EMBL" id="KN831769">
    <property type="protein sequence ID" value="KIM48204.1"/>
    <property type="molecule type" value="Genomic_DNA"/>
</dbReference>
<sequence>MSDVLLPMYLVVTPLKGARAHWSLFVPNVDSAEKPPMEAVGKCLHALGQPMTGYNFAIEDNLDYAMTKRNSFYIIGYISSSQLVHPISNNGQKVIRWDTFNPNDTLEKAAYAIPIPRALPVQYVSGLPSAVREKLAKTYDDPSTRRCHEWTFELVTRLVQSHLLRGNPLATLKQVTDAETEELANMYNWPIQYLTQKWPGLPVEV</sequence>
<dbReference type="STRING" id="686832.A0A0C3CVP3"/>
<dbReference type="OrthoDB" id="1658288at2759"/>
<organism evidence="1 2">
    <name type="scientific">Hebeloma cylindrosporum</name>
    <dbReference type="NCBI Taxonomy" id="76867"/>
    <lineage>
        <taxon>Eukaryota</taxon>
        <taxon>Fungi</taxon>
        <taxon>Dikarya</taxon>
        <taxon>Basidiomycota</taxon>
        <taxon>Agaricomycotina</taxon>
        <taxon>Agaricomycetes</taxon>
        <taxon>Agaricomycetidae</taxon>
        <taxon>Agaricales</taxon>
        <taxon>Agaricineae</taxon>
        <taxon>Hymenogastraceae</taxon>
        <taxon>Hebeloma</taxon>
    </lineage>
</organism>
<keyword evidence="2" id="KW-1185">Reference proteome</keyword>
<dbReference type="AlphaFoldDB" id="A0A0C3CVP3"/>
<name>A0A0C3CVP3_HEBCY</name>
<protein>
    <submittedName>
        <fullName evidence="1">Uncharacterized protein</fullName>
    </submittedName>
</protein>
<accession>A0A0C3CVP3</accession>
<dbReference type="HOGENOM" id="CLU_1337642_0_0_1"/>